<feature type="region of interest" description="Disordered" evidence="1">
    <location>
        <begin position="1"/>
        <end position="22"/>
    </location>
</feature>
<proteinExistence type="predicted"/>
<name>A0A9D4HY31_DREPO</name>
<evidence type="ECO:0000256" key="1">
    <source>
        <dbReference type="SAM" id="MobiDB-lite"/>
    </source>
</evidence>
<evidence type="ECO:0000313" key="2">
    <source>
        <dbReference type="EMBL" id="KAH3737109.1"/>
    </source>
</evidence>
<comment type="caution">
    <text evidence="2">The sequence shown here is derived from an EMBL/GenBank/DDBJ whole genome shotgun (WGS) entry which is preliminary data.</text>
</comment>
<organism evidence="2 3">
    <name type="scientific">Dreissena polymorpha</name>
    <name type="common">Zebra mussel</name>
    <name type="synonym">Mytilus polymorpha</name>
    <dbReference type="NCBI Taxonomy" id="45954"/>
    <lineage>
        <taxon>Eukaryota</taxon>
        <taxon>Metazoa</taxon>
        <taxon>Spiralia</taxon>
        <taxon>Lophotrochozoa</taxon>
        <taxon>Mollusca</taxon>
        <taxon>Bivalvia</taxon>
        <taxon>Autobranchia</taxon>
        <taxon>Heteroconchia</taxon>
        <taxon>Euheterodonta</taxon>
        <taxon>Imparidentia</taxon>
        <taxon>Neoheterodontei</taxon>
        <taxon>Myida</taxon>
        <taxon>Dreissenoidea</taxon>
        <taxon>Dreissenidae</taxon>
        <taxon>Dreissena</taxon>
    </lineage>
</organism>
<keyword evidence="3" id="KW-1185">Reference proteome</keyword>
<reference evidence="2" key="1">
    <citation type="journal article" date="2019" name="bioRxiv">
        <title>The Genome of the Zebra Mussel, Dreissena polymorpha: A Resource for Invasive Species Research.</title>
        <authorList>
            <person name="McCartney M.A."/>
            <person name="Auch B."/>
            <person name="Kono T."/>
            <person name="Mallez S."/>
            <person name="Zhang Y."/>
            <person name="Obille A."/>
            <person name="Becker A."/>
            <person name="Abrahante J.E."/>
            <person name="Garbe J."/>
            <person name="Badalamenti J.P."/>
            <person name="Herman A."/>
            <person name="Mangelson H."/>
            <person name="Liachko I."/>
            <person name="Sullivan S."/>
            <person name="Sone E.D."/>
            <person name="Koren S."/>
            <person name="Silverstein K.A.T."/>
            <person name="Beckman K.B."/>
            <person name="Gohl D.M."/>
        </authorList>
    </citation>
    <scope>NUCLEOTIDE SEQUENCE</scope>
    <source>
        <strain evidence="2">Duluth1</strain>
        <tissue evidence="2">Whole animal</tissue>
    </source>
</reference>
<dbReference type="AlphaFoldDB" id="A0A9D4HY31"/>
<feature type="compositionally biased region" description="Polar residues" evidence="1">
    <location>
        <begin position="1"/>
        <end position="15"/>
    </location>
</feature>
<dbReference type="Proteomes" id="UP000828390">
    <property type="component" value="Unassembled WGS sequence"/>
</dbReference>
<evidence type="ECO:0000313" key="3">
    <source>
        <dbReference type="Proteomes" id="UP000828390"/>
    </source>
</evidence>
<sequence>MVKDPQSVNKMQSEPQMPFDEIKPSNQKHRLLQQLLPYLPQSKLRSSEINTDLVLLVSTYRLIVSSLINYLKKK</sequence>
<gene>
    <name evidence="2" type="ORF">DPMN_043685</name>
</gene>
<reference evidence="2" key="2">
    <citation type="submission" date="2020-11" db="EMBL/GenBank/DDBJ databases">
        <authorList>
            <person name="McCartney M.A."/>
            <person name="Auch B."/>
            <person name="Kono T."/>
            <person name="Mallez S."/>
            <person name="Becker A."/>
            <person name="Gohl D.M."/>
            <person name="Silverstein K.A.T."/>
            <person name="Koren S."/>
            <person name="Bechman K.B."/>
            <person name="Herman A."/>
            <person name="Abrahante J.E."/>
            <person name="Garbe J."/>
        </authorList>
    </citation>
    <scope>NUCLEOTIDE SEQUENCE</scope>
    <source>
        <strain evidence="2">Duluth1</strain>
        <tissue evidence="2">Whole animal</tissue>
    </source>
</reference>
<protein>
    <submittedName>
        <fullName evidence="2">Uncharacterized protein</fullName>
    </submittedName>
</protein>
<dbReference type="EMBL" id="JAIWYP010000011">
    <property type="protein sequence ID" value="KAH3737109.1"/>
    <property type="molecule type" value="Genomic_DNA"/>
</dbReference>
<accession>A0A9D4HY31</accession>